<keyword evidence="2" id="KW-1185">Reference proteome</keyword>
<sequence>MADSYNELFGLGGHTADASLLAHWQMQDDAASDQITDSAGAFHGVHSGGNTNGLSVAGPSAAPWLAKALRFDGTTRGDMPSLGVTVSGAAVFCWFKSTGNQNRYGAFYSIGRGTFKLQSDINYNDRLGFRWDYSPANTDPLTGTYTEDVWSFGGFGCDADGMVIQLDDETASDAVEYGEITLDDGGGGHWIADDGYGNESPVDLAGICVFSRKPSFPEISQIKAGPEPLNTVAPTLTIDTSSWSGTVGSWDSQSNGTVTYAWELRDADDDSVVESGSGSSPSGSGSYSGDYYLWVRASNNGGYDSAEDSVSATETVSGGSLPEATVTITGTGSTSFLSASIASASLDSNSAATPSINAASTAAVEFSSDGLAASSIDASTVHSATVAINGSGDLVGQPAAVHSATVSIDGTSVCSPAAGSVNASTLAIAGAGSVNLISDQNSEATVTTNGTGSTTFVAAATSSANVNIDGTSDASLDTTESEATLSISGSSTFTPNAAAIHASDVNVAGSDAVSFVAGSIASTSVNIDGTADASMASGANTHATVTMVGDSDLYLPTIDIGVPAVYRRRRSAATYLQSL</sequence>
<dbReference type="EMBL" id="JASZZN010000006">
    <property type="protein sequence ID" value="MDM4015852.1"/>
    <property type="molecule type" value="Genomic_DNA"/>
</dbReference>
<accession>A0ABT7PH66</accession>
<protein>
    <recommendedName>
        <fullName evidence="3">Fibronectin type-III domain-containing protein</fullName>
    </recommendedName>
</protein>
<name>A0ABT7PH66_9BACT</name>
<evidence type="ECO:0000313" key="1">
    <source>
        <dbReference type="EMBL" id="MDM4015852.1"/>
    </source>
</evidence>
<evidence type="ECO:0000313" key="2">
    <source>
        <dbReference type="Proteomes" id="UP001239462"/>
    </source>
</evidence>
<dbReference type="RefSeq" id="WP_289163389.1">
    <property type="nucleotide sequence ID" value="NZ_JASZZN010000006.1"/>
</dbReference>
<gene>
    <name evidence="1" type="ORF">QTN89_10455</name>
</gene>
<organism evidence="1 2">
    <name type="scientific">Roseiconus lacunae</name>
    <dbReference type="NCBI Taxonomy" id="2605694"/>
    <lineage>
        <taxon>Bacteria</taxon>
        <taxon>Pseudomonadati</taxon>
        <taxon>Planctomycetota</taxon>
        <taxon>Planctomycetia</taxon>
        <taxon>Pirellulales</taxon>
        <taxon>Pirellulaceae</taxon>
        <taxon>Roseiconus</taxon>
    </lineage>
</organism>
<comment type="caution">
    <text evidence="1">The sequence shown here is derived from an EMBL/GenBank/DDBJ whole genome shotgun (WGS) entry which is preliminary data.</text>
</comment>
<evidence type="ECO:0008006" key="3">
    <source>
        <dbReference type="Google" id="ProtNLM"/>
    </source>
</evidence>
<reference evidence="1 2" key="1">
    <citation type="submission" date="2023-06" db="EMBL/GenBank/DDBJ databases">
        <title>Roseiconus lacunae JC819 isolated from Gulf of Mannar region, Tamil Nadu.</title>
        <authorList>
            <person name="Pk S."/>
            <person name="Ch S."/>
            <person name="Ch V.R."/>
        </authorList>
    </citation>
    <scope>NUCLEOTIDE SEQUENCE [LARGE SCALE GENOMIC DNA]</scope>
    <source>
        <strain evidence="1 2">JC819</strain>
    </source>
</reference>
<proteinExistence type="predicted"/>
<dbReference type="Proteomes" id="UP001239462">
    <property type="component" value="Unassembled WGS sequence"/>
</dbReference>